<evidence type="ECO:0000256" key="3">
    <source>
        <dbReference type="ARBA" id="ARBA00022737"/>
    </source>
</evidence>
<keyword evidence="4" id="KW-0378">Hydrolase</keyword>
<dbReference type="Pfam" id="PF13091">
    <property type="entry name" value="PLDc_2"/>
    <property type="match status" value="1"/>
</dbReference>
<evidence type="ECO:0000256" key="6">
    <source>
        <dbReference type="ARBA" id="ARBA00023098"/>
    </source>
</evidence>
<evidence type="ECO:0000256" key="2">
    <source>
        <dbReference type="ARBA" id="ARBA00012027"/>
    </source>
</evidence>
<keyword evidence="9" id="KW-1185">Reference proteome</keyword>
<evidence type="ECO:0000313" key="9">
    <source>
        <dbReference type="Proteomes" id="UP001162164"/>
    </source>
</evidence>
<evidence type="ECO:0000313" key="8">
    <source>
        <dbReference type="EMBL" id="KAJ8985397.1"/>
    </source>
</evidence>
<keyword evidence="6" id="KW-0443">Lipid metabolism</keyword>
<proteinExistence type="predicted"/>
<dbReference type="InterPro" id="IPR001736">
    <property type="entry name" value="PLipase_D/transphosphatidylase"/>
</dbReference>
<evidence type="ECO:0000259" key="7">
    <source>
        <dbReference type="PROSITE" id="PS50035"/>
    </source>
</evidence>
<accession>A0ABQ9K5X0</accession>
<evidence type="ECO:0000256" key="1">
    <source>
        <dbReference type="ARBA" id="ARBA00000798"/>
    </source>
</evidence>
<feature type="domain" description="PLD phosphodiesterase" evidence="7">
    <location>
        <begin position="160"/>
        <end position="187"/>
    </location>
</feature>
<dbReference type="CDD" id="cd09141">
    <property type="entry name" value="PLDc_vPLD1_2_yPLD_like_2"/>
    <property type="match status" value="1"/>
</dbReference>
<sequence length="347" mass="39532">MTHKVTCQVLRSGSTWSCGFLVPDTVEQSIHEAYIDTITRAQHYIYIENQFFISLPYGNPNTRNQICDSLYKRILSAHKAKEVFRVYVVMPLLPGFEGEVGGASGKSLHAITHWNYNSISQGKDAILNRLRDAGVEDPSQYITFYGLRNHSTLNSEPITELIYVHSKLMIVDDKIVICGSANINDRSLIGKRDSEIAVIIEDEAFDDGAMDGKPFPCGHFAGSLRKYLFKEHLGTLGRENEVFDFDVTDPISDYFYKEVWYKTASLNTEFYEKVFHCLPTDSVQNFSDLKRNHDEKPFWISEYSRAQKMLDSIQGHLVLLPLQFLCKENLIPSANSVEGMMPTSLWT</sequence>
<dbReference type="PANTHER" id="PTHR18896">
    <property type="entry name" value="PHOSPHOLIPASE D"/>
    <property type="match status" value="1"/>
</dbReference>
<evidence type="ECO:0000256" key="5">
    <source>
        <dbReference type="ARBA" id="ARBA00022963"/>
    </source>
</evidence>
<dbReference type="InterPro" id="IPR025202">
    <property type="entry name" value="PLD-like_dom"/>
</dbReference>
<name>A0ABQ9K5X0_9CUCU</name>
<comment type="catalytic activity">
    <reaction evidence="1">
        <text>a 1,2-diacyl-sn-glycero-3-phosphocholine + H2O = a 1,2-diacyl-sn-glycero-3-phosphate + choline + H(+)</text>
        <dbReference type="Rhea" id="RHEA:14445"/>
        <dbReference type="ChEBI" id="CHEBI:15354"/>
        <dbReference type="ChEBI" id="CHEBI:15377"/>
        <dbReference type="ChEBI" id="CHEBI:15378"/>
        <dbReference type="ChEBI" id="CHEBI:57643"/>
        <dbReference type="ChEBI" id="CHEBI:58608"/>
        <dbReference type="EC" id="3.1.4.4"/>
    </reaction>
</comment>
<organism evidence="8 9">
    <name type="scientific">Molorchus minor</name>
    <dbReference type="NCBI Taxonomy" id="1323400"/>
    <lineage>
        <taxon>Eukaryota</taxon>
        <taxon>Metazoa</taxon>
        <taxon>Ecdysozoa</taxon>
        <taxon>Arthropoda</taxon>
        <taxon>Hexapoda</taxon>
        <taxon>Insecta</taxon>
        <taxon>Pterygota</taxon>
        <taxon>Neoptera</taxon>
        <taxon>Endopterygota</taxon>
        <taxon>Coleoptera</taxon>
        <taxon>Polyphaga</taxon>
        <taxon>Cucujiformia</taxon>
        <taxon>Chrysomeloidea</taxon>
        <taxon>Cerambycidae</taxon>
        <taxon>Lamiinae</taxon>
        <taxon>Monochamini</taxon>
        <taxon>Molorchus</taxon>
    </lineage>
</organism>
<dbReference type="Proteomes" id="UP001162164">
    <property type="component" value="Unassembled WGS sequence"/>
</dbReference>
<keyword evidence="3" id="KW-0677">Repeat</keyword>
<dbReference type="Gene3D" id="3.30.870.10">
    <property type="entry name" value="Endonuclease Chain A"/>
    <property type="match status" value="1"/>
</dbReference>
<reference evidence="8" key="1">
    <citation type="journal article" date="2023" name="Insect Mol. Biol.">
        <title>Genome sequencing provides insights into the evolution of gene families encoding plant cell wall-degrading enzymes in longhorned beetles.</title>
        <authorList>
            <person name="Shin N.R."/>
            <person name="Okamura Y."/>
            <person name="Kirsch R."/>
            <person name="Pauchet Y."/>
        </authorList>
    </citation>
    <scope>NUCLEOTIDE SEQUENCE</scope>
    <source>
        <strain evidence="8">MMC_N1</strain>
    </source>
</reference>
<dbReference type="InterPro" id="IPR015679">
    <property type="entry name" value="PLipase_D_fam"/>
</dbReference>
<gene>
    <name evidence="8" type="ORF">NQ317_007555</name>
</gene>
<dbReference type="SMART" id="SM00155">
    <property type="entry name" value="PLDc"/>
    <property type="match status" value="1"/>
</dbReference>
<dbReference type="EC" id="3.1.4.4" evidence="2"/>
<dbReference type="SUPFAM" id="SSF56024">
    <property type="entry name" value="Phospholipase D/nuclease"/>
    <property type="match status" value="1"/>
</dbReference>
<evidence type="ECO:0000256" key="4">
    <source>
        <dbReference type="ARBA" id="ARBA00022801"/>
    </source>
</evidence>
<dbReference type="PROSITE" id="PS50035">
    <property type="entry name" value="PLD"/>
    <property type="match status" value="1"/>
</dbReference>
<dbReference type="PANTHER" id="PTHR18896:SF76">
    <property type="entry name" value="PHOSPHOLIPASE"/>
    <property type="match status" value="1"/>
</dbReference>
<keyword evidence="5" id="KW-0442">Lipid degradation</keyword>
<comment type="caution">
    <text evidence="8">The sequence shown here is derived from an EMBL/GenBank/DDBJ whole genome shotgun (WGS) entry which is preliminary data.</text>
</comment>
<dbReference type="EMBL" id="JAPWTJ010000015">
    <property type="protein sequence ID" value="KAJ8985397.1"/>
    <property type="molecule type" value="Genomic_DNA"/>
</dbReference>
<protein>
    <recommendedName>
        <fullName evidence="2">phospholipase D</fullName>
        <ecNumber evidence="2">3.1.4.4</ecNumber>
    </recommendedName>
</protein>